<dbReference type="Gene3D" id="1.20.1250.20">
    <property type="entry name" value="MFS general substrate transporter like domains"/>
    <property type="match status" value="1"/>
</dbReference>
<dbReference type="PANTHER" id="PTHR23503">
    <property type="entry name" value="SOLUTE CARRIER FAMILY 2"/>
    <property type="match status" value="1"/>
</dbReference>
<dbReference type="NCBIfam" id="TIGR00879">
    <property type="entry name" value="SP"/>
    <property type="match status" value="1"/>
</dbReference>
<dbReference type="GO" id="GO:0042383">
    <property type="term" value="C:sarcolemma"/>
    <property type="evidence" value="ECO:0007669"/>
    <property type="project" value="UniProtKB-SubCell"/>
</dbReference>
<evidence type="ECO:0000256" key="14">
    <source>
        <dbReference type="RuleBase" id="RU003346"/>
    </source>
</evidence>
<dbReference type="AlphaFoldDB" id="A0A1L8I055"/>
<dbReference type="GO" id="GO:0046323">
    <property type="term" value="P:D-glucose import"/>
    <property type="evidence" value="ECO:0000318"/>
    <property type="project" value="GO_Central"/>
</dbReference>
<dbReference type="Bgee" id="108715863">
    <property type="expression patterns" value="Expressed in camera-type eye"/>
</dbReference>
<evidence type="ECO:0000256" key="9">
    <source>
        <dbReference type="ARBA" id="ARBA00022692"/>
    </source>
</evidence>
<dbReference type="InterPro" id="IPR020846">
    <property type="entry name" value="MFS_dom"/>
</dbReference>
<keyword evidence="6 14" id="KW-0813">Transport</keyword>
<evidence type="ECO:0000256" key="1">
    <source>
        <dbReference type="ARBA" id="ARBA00000590"/>
    </source>
</evidence>
<evidence type="ECO:0000256" key="12">
    <source>
        <dbReference type="ARBA" id="ARBA00029961"/>
    </source>
</evidence>
<dbReference type="GO" id="GO:1990539">
    <property type="term" value="P:fructose import across plasma membrane"/>
    <property type="evidence" value="ECO:0007669"/>
    <property type="project" value="UniProtKB-ARBA"/>
</dbReference>
<evidence type="ECO:0000256" key="8">
    <source>
        <dbReference type="ARBA" id="ARBA00022597"/>
    </source>
</evidence>
<dbReference type="RefSeq" id="XP_018116867.1">
    <property type="nucleotide sequence ID" value="XM_018261378.2"/>
</dbReference>
<dbReference type="CDD" id="cd17432">
    <property type="entry name" value="MFS_GLUT_Class2"/>
    <property type="match status" value="1"/>
</dbReference>
<dbReference type="Proteomes" id="UP000186698">
    <property type="component" value="Chromosome 1L"/>
</dbReference>
<dbReference type="SUPFAM" id="SSF103473">
    <property type="entry name" value="MFS general substrate transporter"/>
    <property type="match status" value="1"/>
</dbReference>
<dbReference type="InterPro" id="IPR005829">
    <property type="entry name" value="Sugar_transporter_CS"/>
</dbReference>
<keyword evidence="10" id="KW-1133">Transmembrane helix</keyword>
<dbReference type="PROSITE" id="PS00217">
    <property type="entry name" value="SUGAR_TRANSPORT_2"/>
    <property type="match status" value="1"/>
</dbReference>
<dbReference type="FunFam" id="1.20.1250.20:FF:001511">
    <property type="entry name" value="Solute carrier family 2, facilitated glucose transporter member 5"/>
    <property type="match status" value="1"/>
</dbReference>
<dbReference type="CTD" id="108715863"/>
<organism evidence="16 17">
    <name type="scientific">Xenopus laevis</name>
    <name type="common">African clawed frog</name>
    <dbReference type="NCBI Taxonomy" id="8355"/>
    <lineage>
        <taxon>Eukaryota</taxon>
        <taxon>Metazoa</taxon>
        <taxon>Chordata</taxon>
        <taxon>Craniata</taxon>
        <taxon>Vertebrata</taxon>
        <taxon>Euteleostomi</taxon>
        <taxon>Amphibia</taxon>
        <taxon>Batrachia</taxon>
        <taxon>Anura</taxon>
        <taxon>Pipoidea</taxon>
        <taxon>Pipidae</taxon>
        <taxon>Xenopodinae</taxon>
        <taxon>Xenopus</taxon>
        <taxon>Xenopus</taxon>
    </lineage>
</organism>
<comment type="catalytic activity">
    <reaction evidence="1">
        <text>D-fructose(out) = D-fructose(in)</text>
        <dbReference type="Rhea" id="RHEA:60372"/>
        <dbReference type="ChEBI" id="CHEBI:37721"/>
    </reaction>
</comment>
<evidence type="ECO:0000256" key="5">
    <source>
        <dbReference type="ARBA" id="ARBA00015973"/>
    </source>
</evidence>
<evidence type="ECO:0000259" key="15">
    <source>
        <dbReference type="PROSITE" id="PS50850"/>
    </source>
</evidence>
<dbReference type="PRINTS" id="PR00171">
    <property type="entry name" value="SUGRTRNSPORT"/>
</dbReference>
<keyword evidence="11" id="KW-0472">Membrane</keyword>
<dbReference type="AGR" id="Xenbase:XB-GENE-17331596"/>
<dbReference type="InterPro" id="IPR005828">
    <property type="entry name" value="MFS_sugar_transport-like"/>
</dbReference>
<dbReference type="Pfam" id="PF00083">
    <property type="entry name" value="Sugar_tr"/>
    <property type="match status" value="1"/>
</dbReference>
<comment type="similarity">
    <text evidence="4">Belongs to the major facilitator superfamily. Sugar transporter (TC 2.A.1.1) family. Glucose transporter subfamily.</text>
</comment>
<evidence type="ECO:0000256" key="6">
    <source>
        <dbReference type="ARBA" id="ARBA00022448"/>
    </source>
</evidence>
<evidence type="ECO:0000313" key="17">
    <source>
        <dbReference type="RefSeq" id="XP_018116867.1"/>
    </source>
</evidence>
<name>A0A1L8I055_XENLA</name>
<proteinExistence type="inferred from homology"/>
<evidence type="ECO:0000256" key="13">
    <source>
        <dbReference type="ARBA" id="ARBA00031099"/>
    </source>
</evidence>
<keyword evidence="16" id="KW-1185">Reference proteome</keyword>
<dbReference type="GO" id="GO:0005886">
    <property type="term" value="C:plasma membrane"/>
    <property type="evidence" value="ECO:0000318"/>
    <property type="project" value="GO_Central"/>
</dbReference>
<evidence type="ECO:0000313" key="16">
    <source>
        <dbReference type="Proteomes" id="UP000186698"/>
    </source>
</evidence>
<evidence type="ECO:0000256" key="10">
    <source>
        <dbReference type="ARBA" id="ARBA00022989"/>
    </source>
</evidence>
<dbReference type="GO" id="GO:0070837">
    <property type="term" value="P:dehydroascorbic acid transport"/>
    <property type="evidence" value="ECO:0000318"/>
    <property type="project" value="GO_Central"/>
</dbReference>
<dbReference type="GeneID" id="108715863"/>
<dbReference type="GO" id="GO:0005353">
    <property type="term" value="F:fructose transmembrane transporter activity"/>
    <property type="evidence" value="ECO:0007669"/>
    <property type="project" value="UniProtKB-ARBA"/>
</dbReference>
<dbReference type="KEGG" id="xla:108715863"/>
<accession>A0A1L8I055</accession>
<dbReference type="OMA" id="EWCEIRA"/>
<dbReference type="InterPro" id="IPR003663">
    <property type="entry name" value="Sugar/inositol_transpt"/>
</dbReference>
<dbReference type="PaxDb" id="8355-A0A1L8I055"/>
<dbReference type="GO" id="GO:0055056">
    <property type="term" value="F:D-glucose transmembrane transporter activity"/>
    <property type="evidence" value="ECO:0000318"/>
    <property type="project" value="GO_Central"/>
</dbReference>
<protein>
    <recommendedName>
        <fullName evidence="5">Solute carrier family 2, facilitated glucose transporter member 5</fullName>
    </recommendedName>
    <alternativeName>
        <fullName evidence="13">Fructose transporter</fullName>
    </alternativeName>
    <alternativeName>
        <fullName evidence="12">Glucose transporter type 5, small intestine</fullName>
    </alternativeName>
</protein>
<keyword evidence="9" id="KW-0812">Transmembrane</keyword>
<evidence type="ECO:0000256" key="7">
    <source>
        <dbReference type="ARBA" id="ARBA00022475"/>
    </source>
</evidence>
<dbReference type="OrthoDB" id="8120565at2759"/>
<keyword evidence="7" id="KW-1003">Cell membrane</keyword>
<comment type="subcellular location">
    <subcellularLocation>
        <location evidence="2">Cell membrane</location>
        <location evidence="2">Sarcolemma</location>
    </subcellularLocation>
    <subcellularLocation>
        <location evidence="3">Cell membrane</location>
        <topology evidence="3">Multi-pass membrane protein</topology>
    </subcellularLocation>
</comment>
<dbReference type="STRING" id="8355.A0A1L8I055"/>
<evidence type="ECO:0000256" key="3">
    <source>
        <dbReference type="ARBA" id="ARBA00004651"/>
    </source>
</evidence>
<dbReference type="PROSITE" id="PS50850">
    <property type="entry name" value="MFS"/>
    <property type="match status" value="1"/>
</dbReference>
<evidence type="ECO:0000256" key="2">
    <source>
        <dbReference type="ARBA" id="ARBA00004135"/>
    </source>
</evidence>
<dbReference type="Xenbase" id="XB-GENE-17331596">
    <property type="gene designation" value="slc2a7.L"/>
</dbReference>
<dbReference type="InterPro" id="IPR036259">
    <property type="entry name" value="MFS_trans_sf"/>
</dbReference>
<reference evidence="17" key="1">
    <citation type="submission" date="2025-08" db="UniProtKB">
        <authorList>
            <consortium name="RefSeq"/>
        </authorList>
    </citation>
    <scope>IDENTIFICATION</scope>
    <source>
        <strain evidence="17">J_2021</strain>
        <tissue evidence="17">Erythrocytes</tissue>
    </source>
</reference>
<keyword evidence="8 17" id="KW-0762">Sugar transport</keyword>
<feature type="domain" description="Major facilitator superfamily (MFS) profile" evidence="15">
    <location>
        <begin position="24"/>
        <end position="467"/>
    </location>
</feature>
<evidence type="ECO:0000313" key="18">
    <source>
        <dbReference type="Xenbase" id="XB-GENE-17331596"/>
    </source>
</evidence>
<evidence type="ECO:0000256" key="11">
    <source>
        <dbReference type="ARBA" id="ARBA00023136"/>
    </source>
</evidence>
<evidence type="ECO:0000256" key="4">
    <source>
        <dbReference type="ARBA" id="ARBA00007004"/>
    </source>
</evidence>
<sequence>MDYQPLLQKKQISRPPVSRLFFAICAVGIGGAFQYGYNVSIINAPTRQIQQFINSTWYSRHQSNLEEGLLTLIWSIIASVFTLGGLLGTHIGGLLAGKLGRKRTLLMNNFLAILAAFLMGIAYPSGYFEFLIVGRLIIGINAGIGLCVQPLYLGEVAPRHIRGLTTVGLNIFLTGGIFTGQLVGLRELFGGGDNWHFLLPTCCIPAILQLISLPWFPESPRYLLIEKKNEYQSQKALKMLYGSEHFQPEMDDIQKESCALNGEKPKKIFQLFTDRTIRWQLAIIILTNIGQQLSGINAIYFYAAYVFTKAGIPADNIPYVTLGTGLCECLTALTCGLLIDSAGRRVLIIGGYTLMAFWCIVLTLTLTFQDLYPWIPYLSVSAVFAFILSFGLGPGGVTNTLTAELFTQSSRSAAFRISGSVGWITFFTIGMIFPFLVNGLNQYCFLFFFVECLLTASFIFFFVPETKNKSFLEIRKEFQKRYLRQSLPNSETEPDNLELHI</sequence>
<dbReference type="InterPro" id="IPR045263">
    <property type="entry name" value="GLUT"/>
</dbReference>
<dbReference type="PANTHER" id="PTHR23503:SF1">
    <property type="entry name" value="MAJOR FACILITATOR SUPERFAMILY (MFS) PROFILE DOMAIN-CONTAINING PROTEIN"/>
    <property type="match status" value="1"/>
</dbReference>
<gene>
    <name evidence="17 18" type="primary">slc2a7.L</name>
</gene>